<gene>
    <name evidence="1" type="ORF">AVEN_40444_1</name>
    <name evidence="2" type="ORF">AVEN_83040_1</name>
</gene>
<keyword evidence="3" id="KW-1185">Reference proteome</keyword>
<organism evidence="2 3">
    <name type="scientific">Araneus ventricosus</name>
    <name type="common">Orbweaver spider</name>
    <name type="synonym">Epeira ventricosa</name>
    <dbReference type="NCBI Taxonomy" id="182803"/>
    <lineage>
        <taxon>Eukaryota</taxon>
        <taxon>Metazoa</taxon>
        <taxon>Ecdysozoa</taxon>
        <taxon>Arthropoda</taxon>
        <taxon>Chelicerata</taxon>
        <taxon>Arachnida</taxon>
        <taxon>Araneae</taxon>
        <taxon>Araneomorphae</taxon>
        <taxon>Entelegynae</taxon>
        <taxon>Araneoidea</taxon>
        <taxon>Araneidae</taxon>
        <taxon>Araneus</taxon>
    </lineage>
</organism>
<evidence type="ECO:0000313" key="2">
    <source>
        <dbReference type="EMBL" id="GBN98719.1"/>
    </source>
</evidence>
<dbReference type="AlphaFoldDB" id="A0A4Y2TH39"/>
<protein>
    <submittedName>
        <fullName evidence="2">Uncharacterized protein</fullName>
    </submittedName>
</protein>
<evidence type="ECO:0000313" key="3">
    <source>
        <dbReference type="Proteomes" id="UP000499080"/>
    </source>
</evidence>
<evidence type="ECO:0000313" key="1">
    <source>
        <dbReference type="EMBL" id="GBN98715.1"/>
    </source>
</evidence>
<dbReference type="Proteomes" id="UP000499080">
    <property type="component" value="Unassembled WGS sequence"/>
</dbReference>
<dbReference type="EMBL" id="BGPR01027879">
    <property type="protein sequence ID" value="GBN98715.1"/>
    <property type="molecule type" value="Genomic_DNA"/>
</dbReference>
<reference evidence="2 3" key="1">
    <citation type="journal article" date="2019" name="Sci. Rep.">
        <title>Orb-weaving spider Araneus ventricosus genome elucidates the spidroin gene catalogue.</title>
        <authorList>
            <person name="Kono N."/>
            <person name="Nakamura H."/>
            <person name="Ohtoshi R."/>
            <person name="Moran D.A.P."/>
            <person name="Shinohara A."/>
            <person name="Yoshida Y."/>
            <person name="Fujiwara M."/>
            <person name="Mori M."/>
            <person name="Tomita M."/>
            <person name="Arakawa K."/>
        </authorList>
    </citation>
    <scope>NUCLEOTIDE SEQUENCE [LARGE SCALE GENOMIC DNA]</scope>
</reference>
<dbReference type="EMBL" id="BGPR01027881">
    <property type="protein sequence ID" value="GBN98719.1"/>
    <property type="molecule type" value="Genomic_DNA"/>
</dbReference>
<comment type="caution">
    <text evidence="2">The sequence shown here is derived from an EMBL/GenBank/DDBJ whole genome shotgun (WGS) entry which is preliminary data.</text>
</comment>
<sequence length="173" mass="18665">MYHLKSSRCISDTYIASAILSAKSPYIICGSASSWNKKRCLTTNSLALLASYSTFNAFMTRLSPMGGAMNTRMSSCRISKQELASPGCTRMVGGVLPPSSDSTYLLREGSGRGQVIGYWDSGLSTRAIAATVIQCSRMPRQDGVSLCGCGYDSIVKFLLHLGLLQISTQYQGF</sequence>
<name>A0A4Y2TH39_ARAVE</name>
<proteinExistence type="predicted"/>
<accession>A0A4Y2TH39</accession>